<protein>
    <submittedName>
        <fullName evidence="2">DUF2163 domain-containing protein</fullName>
    </submittedName>
</protein>
<evidence type="ECO:0000259" key="1">
    <source>
        <dbReference type="Pfam" id="PF09356"/>
    </source>
</evidence>
<sequence>MAKQFPQSLQTHLDSGTTTLAWCWRLTRNDGAVFGFTDHDRPLTFDGTTFEPESGFTASEIRSGSDLSVDAQEAEGVLTSATITETDILDGRWDNATVEIWRVNWADTASRALLRRGAIGQVRRGRLHFVAEMRSLAHVLGQTIGRTFQASCDAALGDARCGVDLNAPAFKASGTVVSLSGDRGFAVSGLSGFSNEWFALGTLHWLTGANTGRRAEVLSHALTGADIIITLLEAPVRGIEVGHTFDIFAGCDKRFETCQARFANAVNFRGFPHIPGQDTIIRYAAKGDANSGSVL</sequence>
<keyword evidence="3" id="KW-1185">Reference proteome</keyword>
<dbReference type="NCBIfam" id="TIGR02218">
    <property type="entry name" value="phg_TIGR02218"/>
    <property type="match status" value="1"/>
</dbReference>
<dbReference type="Pfam" id="PF09356">
    <property type="entry name" value="Phage_BR0599"/>
    <property type="match status" value="1"/>
</dbReference>
<dbReference type="KEGG" id="pamo:BAR1_12240"/>
<dbReference type="InterPro" id="IPR018964">
    <property type="entry name" value="Phage_phiJL001_Gp84_C"/>
</dbReference>
<dbReference type="Pfam" id="PF09931">
    <property type="entry name" value="Phage_phiJL001_Gp84_N"/>
    <property type="match status" value="1"/>
</dbReference>
<evidence type="ECO:0000313" key="2">
    <source>
        <dbReference type="EMBL" id="AXX98623.1"/>
    </source>
</evidence>
<proteinExistence type="predicted"/>
<dbReference type="OrthoDB" id="1633386at2"/>
<organism evidence="2 3">
    <name type="scientific">Profundibacter amoris</name>
    <dbReference type="NCBI Taxonomy" id="2171755"/>
    <lineage>
        <taxon>Bacteria</taxon>
        <taxon>Pseudomonadati</taxon>
        <taxon>Pseudomonadota</taxon>
        <taxon>Alphaproteobacteria</taxon>
        <taxon>Rhodobacterales</taxon>
        <taxon>Paracoccaceae</taxon>
        <taxon>Profundibacter</taxon>
    </lineage>
</organism>
<dbReference type="InterPro" id="IPR011928">
    <property type="entry name" value="Phage_phiJL001_Gp84"/>
</dbReference>
<dbReference type="AlphaFoldDB" id="A0A347UIE5"/>
<evidence type="ECO:0000313" key="3">
    <source>
        <dbReference type="Proteomes" id="UP000261704"/>
    </source>
</evidence>
<gene>
    <name evidence="2" type="ORF">BAR1_12240</name>
</gene>
<dbReference type="RefSeq" id="WP_118943278.1">
    <property type="nucleotide sequence ID" value="NZ_CP032125.1"/>
</dbReference>
<accession>A0A347UIE5</accession>
<name>A0A347UIE5_9RHOB</name>
<dbReference type="EMBL" id="CP032125">
    <property type="protein sequence ID" value="AXX98623.1"/>
    <property type="molecule type" value="Genomic_DNA"/>
</dbReference>
<feature type="domain" description="Bacteriophage phiJL001 Gp84 C-terminal" evidence="1">
    <location>
        <begin position="197"/>
        <end position="278"/>
    </location>
</feature>
<dbReference type="Proteomes" id="UP000261704">
    <property type="component" value="Chromosome"/>
</dbReference>
<reference evidence="2 3" key="1">
    <citation type="submission" date="2018-09" db="EMBL/GenBank/DDBJ databases">
        <title>Profundibacter amoris BAR1 gen. nov., sp. nov., a new member of the Roseobacter clade isolated at Lokis Castle Vent Field on the Arctic Mid-Oceanic Ridge.</title>
        <authorList>
            <person name="Le Moine Bauer S."/>
            <person name="Sjoeberg A.G."/>
            <person name="L'Haridon S."/>
            <person name="Stokke R."/>
            <person name="Roalkvam I."/>
            <person name="Steen I.H."/>
            <person name="Dahle H."/>
        </authorList>
    </citation>
    <scope>NUCLEOTIDE SEQUENCE [LARGE SCALE GENOMIC DNA]</scope>
    <source>
        <strain evidence="2 3">BAR1</strain>
    </source>
</reference>